<comment type="caution">
    <text evidence="1">The sequence shown here is derived from an EMBL/GenBank/DDBJ whole genome shotgun (WGS) entry which is preliminary data.</text>
</comment>
<protein>
    <submittedName>
        <fullName evidence="1">Uncharacterized protein</fullName>
    </submittedName>
</protein>
<name>A0AAW1LRJ3_POPJA</name>
<sequence length="169" mass="19261">MQENLSRKLCHLSKKQYSNIFEKTEESIGQGASSRFLKWVHATAPLQIPNLWFSTDMENKEDIQCEVNTSTSQYHSISFSSEMKENNNSVRRRITPSTPSANGNSKITFTRFFVDLLLVPIDWPDKTVSSIGFTNAEKVTMPEKIGRGSSLNVSVKRVDIDLRIEIHFC</sequence>
<dbReference type="EMBL" id="JASPKY010000095">
    <property type="protein sequence ID" value="KAK9737789.1"/>
    <property type="molecule type" value="Genomic_DNA"/>
</dbReference>
<dbReference type="Proteomes" id="UP001458880">
    <property type="component" value="Unassembled WGS sequence"/>
</dbReference>
<accession>A0AAW1LRJ3</accession>
<organism evidence="1 2">
    <name type="scientific">Popillia japonica</name>
    <name type="common">Japanese beetle</name>
    <dbReference type="NCBI Taxonomy" id="7064"/>
    <lineage>
        <taxon>Eukaryota</taxon>
        <taxon>Metazoa</taxon>
        <taxon>Ecdysozoa</taxon>
        <taxon>Arthropoda</taxon>
        <taxon>Hexapoda</taxon>
        <taxon>Insecta</taxon>
        <taxon>Pterygota</taxon>
        <taxon>Neoptera</taxon>
        <taxon>Endopterygota</taxon>
        <taxon>Coleoptera</taxon>
        <taxon>Polyphaga</taxon>
        <taxon>Scarabaeiformia</taxon>
        <taxon>Scarabaeidae</taxon>
        <taxon>Rutelinae</taxon>
        <taxon>Popillia</taxon>
    </lineage>
</organism>
<evidence type="ECO:0000313" key="2">
    <source>
        <dbReference type="Proteomes" id="UP001458880"/>
    </source>
</evidence>
<keyword evidence="2" id="KW-1185">Reference proteome</keyword>
<gene>
    <name evidence="1" type="ORF">QE152_g10432</name>
</gene>
<reference evidence="1 2" key="1">
    <citation type="journal article" date="2024" name="BMC Genomics">
        <title>De novo assembly and annotation of Popillia japonica's genome with initial clues to its potential as an invasive pest.</title>
        <authorList>
            <person name="Cucini C."/>
            <person name="Boschi S."/>
            <person name="Funari R."/>
            <person name="Cardaioli E."/>
            <person name="Iannotti N."/>
            <person name="Marturano G."/>
            <person name="Paoli F."/>
            <person name="Bruttini M."/>
            <person name="Carapelli A."/>
            <person name="Frati F."/>
            <person name="Nardi F."/>
        </authorList>
    </citation>
    <scope>NUCLEOTIDE SEQUENCE [LARGE SCALE GENOMIC DNA]</scope>
    <source>
        <strain evidence="1">DMR45628</strain>
    </source>
</reference>
<proteinExistence type="predicted"/>
<evidence type="ECO:0000313" key="1">
    <source>
        <dbReference type="EMBL" id="KAK9737789.1"/>
    </source>
</evidence>
<dbReference type="AlphaFoldDB" id="A0AAW1LRJ3"/>